<dbReference type="Gene3D" id="2.60.120.200">
    <property type="match status" value="1"/>
</dbReference>
<feature type="region of interest" description="Disordered" evidence="1">
    <location>
        <begin position="165"/>
        <end position="218"/>
    </location>
</feature>
<dbReference type="AlphaFoldDB" id="A0A1I8JNT0"/>
<dbReference type="Proteomes" id="UP000095280">
    <property type="component" value="Unplaced"/>
</dbReference>
<dbReference type="InterPro" id="IPR013320">
    <property type="entry name" value="ConA-like_dom_sf"/>
</dbReference>
<evidence type="ECO:0000313" key="3">
    <source>
        <dbReference type="Proteomes" id="UP000095280"/>
    </source>
</evidence>
<name>A0A1I8JNT0_9PLAT</name>
<evidence type="ECO:0000313" key="4">
    <source>
        <dbReference type="WBParaSite" id="snap_masked-unitig_33491-processed-gene-0.0-mRNA-1"/>
    </source>
</evidence>
<feature type="region of interest" description="Disordered" evidence="1">
    <location>
        <begin position="91"/>
        <end position="151"/>
    </location>
</feature>
<accession>A0A1I8JNT0</accession>
<evidence type="ECO:0000256" key="1">
    <source>
        <dbReference type="SAM" id="MobiDB-lite"/>
    </source>
</evidence>
<feature type="compositionally biased region" description="Low complexity" evidence="1">
    <location>
        <begin position="171"/>
        <end position="194"/>
    </location>
</feature>
<sequence>MTESTSESALHIAKSAIGSNCITFRYWLSSAEFEHLALLSGRAGSPGLESLIWPSAKAAASGKSPTVRRCRRRLPTLSQFRRRLATSAASTATSTTTCAAGNSTPTGDSSWERRLTGAITGITADSTGNKDGKYMFPKARGPVQRKKVPPVKSHIRRYPACHHHNTAQHHTQLPASPTSTATSSLASATTGTSSCRDGAEAPGSWPIEGTGPQTDHTTGSPEWPLHVVQQFQTVQAVHPRFNSSGGHCLSFWFHAYGRDVGPFRALTYQNASAPSRPPVSATIWESSTVPRGNLWLESQTEGNTLPD</sequence>
<evidence type="ECO:0000259" key="2">
    <source>
        <dbReference type="Pfam" id="PF00629"/>
    </source>
</evidence>
<feature type="domain" description="MAM" evidence="2">
    <location>
        <begin position="208"/>
        <end position="300"/>
    </location>
</feature>
<feature type="compositionally biased region" description="Low complexity" evidence="1">
    <location>
        <begin position="91"/>
        <end position="100"/>
    </location>
</feature>
<dbReference type="InterPro" id="IPR000998">
    <property type="entry name" value="MAM_dom"/>
</dbReference>
<proteinExistence type="predicted"/>
<organism evidence="3 4">
    <name type="scientific">Macrostomum lignano</name>
    <dbReference type="NCBI Taxonomy" id="282301"/>
    <lineage>
        <taxon>Eukaryota</taxon>
        <taxon>Metazoa</taxon>
        <taxon>Spiralia</taxon>
        <taxon>Lophotrochozoa</taxon>
        <taxon>Platyhelminthes</taxon>
        <taxon>Rhabditophora</taxon>
        <taxon>Macrostomorpha</taxon>
        <taxon>Macrostomida</taxon>
        <taxon>Macrostomidae</taxon>
        <taxon>Macrostomum</taxon>
    </lineage>
</organism>
<dbReference type="WBParaSite" id="snap_masked-unitig_33491-processed-gene-0.0-mRNA-1">
    <property type="protein sequence ID" value="snap_masked-unitig_33491-processed-gene-0.0-mRNA-1"/>
    <property type="gene ID" value="snap_masked-unitig_33491-processed-gene-0.0"/>
</dbReference>
<reference evidence="4" key="1">
    <citation type="submission" date="2016-11" db="UniProtKB">
        <authorList>
            <consortium name="WormBaseParasite"/>
        </authorList>
    </citation>
    <scope>IDENTIFICATION</scope>
</reference>
<dbReference type="Pfam" id="PF00629">
    <property type="entry name" value="MAM"/>
    <property type="match status" value="1"/>
</dbReference>
<dbReference type="SUPFAM" id="SSF49899">
    <property type="entry name" value="Concanavalin A-like lectins/glucanases"/>
    <property type="match status" value="1"/>
</dbReference>
<protein>
    <submittedName>
        <fullName evidence="4">MAM domain-containing protein</fullName>
    </submittedName>
</protein>
<dbReference type="GO" id="GO:0016020">
    <property type="term" value="C:membrane"/>
    <property type="evidence" value="ECO:0007669"/>
    <property type="project" value="InterPro"/>
</dbReference>
<keyword evidence="3" id="KW-1185">Reference proteome</keyword>